<keyword evidence="6" id="KW-1015">Disulfide bond</keyword>
<organism evidence="9 10">
    <name type="scientific">Terrapene triunguis</name>
    <name type="common">Three-toed box turtle</name>
    <dbReference type="NCBI Taxonomy" id="2587831"/>
    <lineage>
        <taxon>Eukaryota</taxon>
        <taxon>Metazoa</taxon>
        <taxon>Chordata</taxon>
        <taxon>Craniata</taxon>
        <taxon>Vertebrata</taxon>
        <taxon>Euteleostomi</taxon>
        <taxon>Archelosauria</taxon>
        <taxon>Testudinata</taxon>
        <taxon>Testudines</taxon>
        <taxon>Cryptodira</taxon>
        <taxon>Durocryptodira</taxon>
        <taxon>Testudinoidea</taxon>
        <taxon>Emydidae</taxon>
        <taxon>Terrapene</taxon>
    </lineage>
</organism>
<dbReference type="AlphaFoldDB" id="A0A674IWF7"/>
<sequence length="156" mass="18000">MSGAEGAELNLTCSHPSIKTNENVVWYWQFPNQGPQYIVSGFRETIPSPNPEGALHVSGDRKSSALALRRVRLADAAVYYCALNDTVGPPGTDEVGERIYFIGPTSFEMRDRDREMMKKERERERKICWREITQDHPRIAFVKWTQILLEKNDWEV</sequence>
<evidence type="ECO:0000313" key="10">
    <source>
        <dbReference type="Proteomes" id="UP000472274"/>
    </source>
</evidence>
<evidence type="ECO:0000256" key="7">
    <source>
        <dbReference type="ARBA" id="ARBA00023180"/>
    </source>
</evidence>
<dbReference type="Proteomes" id="UP000472274">
    <property type="component" value="Unplaced"/>
</dbReference>
<keyword evidence="10" id="KW-1185">Reference proteome</keyword>
<keyword evidence="5" id="KW-0472">Membrane</keyword>
<dbReference type="PROSITE" id="PS50835">
    <property type="entry name" value="IG_LIKE"/>
    <property type="match status" value="1"/>
</dbReference>
<evidence type="ECO:0000256" key="4">
    <source>
        <dbReference type="ARBA" id="ARBA00022859"/>
    </source>
</evidence>
<evidence type="ECO:0000259" key="8">
    <source>
        <dbReference type="PROSITE" id="PS50835"/>
    </source>
</evidence>
<dbReference type="Pfam" id="PF07686">
    <property type="entry name" value="V-set"/>
    <property type="match status" value="1"/>
</dbReference>
<proteinExistence type="predicted"/>
<dbReference type="InterPro" id="IPR052051">
    <property type="entry name" value="TCR_complex_component"/>
</dbReference>
<evidence type="ECO:0000313" key="9">
    <source>
        <dbReference type="Ensembl" id="ENSTMTP00000013305.1"/>
    </source>
</evidence>
<protein>
    <recommendedName>
        <fullName evidence="8">Ig-like domain-containing protein</fullName>
    </recommendedName>
</protein>
<evidence type="ECO:0000256" key="2">
    <source>
        <dbReference type="ARBA" id="ARBA00022475"/>
    </source>
</evidence>
<accession>A0A674IWF7</accession>
<reference evidence="9" key="2">
    <citation type="submission" date="2025-09" db="UniProtKB">
        <authorList>
            <consortium name="Ensembl"/>
        </authorList>
    </citation>
    <scope>IDENTIFICATION</scope>
</reference>
<evidence type="ECO:0000256" key="1">
    <source>
        <dbReference type="ARBA" id="ARBA00004236"/>
    </source>
</evidence>
<feature type="domain" description="Ig-like" evidence="8">
    <location>
        <begin position="1"/>
        <end position="96"/>
    </location>
</feature>
<evidence type="ECO:0000256" key="3">
    <source>
        <dbReference type="ARBA" id="ARBA00022729"/>
    </source>
</evidence>
<dbReference type="InterPro" id="IPR007110">
    <property type="entry name" value="Ig-like_dom"/>
</dbReference>
<dbReference type="Gene3D" id="2.60.40.10">
    <property type="entry name" value="Immunoglobulins"/>
    <property type="match status" value="1"/>
</dbReference>
<dbReference type="GeneTree" id="ENSGT00830000128446"/>
<dbReference type="SUPFAM" id="SSF48726">
    <property type="entry name" value="Immunoglobulin"/>
    <property type="match status" value="1"/>
</dbReference>
<keyword evidence="2" id="KW-1003">Cell membrane</keyword>
<dbReference type="PANTHER" id="PTHR19433">
    <property type="entry name" value="T-CELL RECEPTOR ALPHA CHAIN V REGION-RELATED"/>
    <property type="match status" value="1"/>
</dbReference>
<name>A0A674IWF7_9SAUR</name>
<dbReference type="PANTHER" id="PTHR19433:SF111">
    <property type="entry name" value="T CELL RECEPTOR ALPHA VARIABLE 4"/>
    <property type="match status" value="1"/>
</dbReference>
<dbReference type="GO" id="GO:0002376">
    <property type="term" value="P:immune system process"/>
    <property type="evidence" value="ECO:0007669"/>
    <property type="project" value="UniProtKB-KW"/>
</dbReference>
<evidence type="ECO:0000256" key="5">
    <source>
        <dbReference type="ARBA" id="ARBA00023136"/>
    </source>
</evidence>
<evidence type="ECO:0000256" key="6">
    <source>
        <dbReference type="ARBA" id="ARBA00023157"/>
    </source>
</evidence>
<dbReference type="InterPro" id="IPR036179">
    <property type="entry name" value="Ig-like_dom_sf"/>
</dbReference>
<keyword evidence="4" id="KW-0391">Immunity</keyword>
<keyword evidence="3" id="KW-0732">Signal</keyword>
<dbReference type="InterPro" id="IPR013783">
    <property type="entry name" value="Ig-like_fold"/>
</dbReference>
<dbReference type="GO" id="GO:0005886">
    <property type="term" value="C:plasma membrane"/>
    <property type="evidence" value="ECO:0007669"/>
    <property type="project" value="UniProtKB-SubCell"/>
</dbReference>
<dbReference type="Ensembl" id="ENSTMTT00000013765.1">
    <property type="protein sequence ID" value="ENSTMTP00000013305.1"/>
    <property type="gene ID" value="ENSTMTG00000009630.1"/>
</dbReference>
<keyword evidence="7" id="KW-0325">Glycoprotein</keyword>
<reference evidence="9" key="1">
    <citation type="submission" date="2025-08" db="UniProtKB">
        <authorList>
            <consortium name="Ensembl"/>
        </authorList>
    </citation>
    <scope>IDENTIFICATION</scope>
</reference>
<comment type="subcellular location">
    <subcellularLocation>
        <location evidence="1">Cell membrane</location>
    </subcellularLocation>
</comment>
<dbReference type="InterPro" id="IPR013106">
    <property type="entry name" value="Ig_V-set"/>
</dbReference>
<dbReference type="GO" id="GO:0009617">
    <property type="term" value="P:response to bacterium"/>
    <property type="evidence" value="ECO:0007669"/>
    <property type="project" value="TreeGrafter"/>
</dbReference>